<evidence type="ECO:0000313" key="2">
    <source>
        <dbReference type="EMBL" id="WET64944.1"/>
    </source>
</evidence>
<protein>
    <submittedName>
        <fullName evidence="2">Carbohydrate-binding domain-containing protein</fullName>
    </submittedName>
</protein>
<organism evidence="2 3">
    <name type="scientific">Parabacteroides distasonis</name>
    <dbReference type="NCBI Taxonomy" id="823"/>
    <lineage>
        <taxon>Bacteria</taxon>
        <taxon>Pseudomonadati</taxon>
        <taxon>Bacteroidota</taxon>
        <taxon>Bacteroidia</taxon>
        <taxon>Bacteroidales</taxon>
        <taxon>Tannerellaceae</taxon>
        <taxon>Parabacteroides</taxon>
    </lineage>
</organism>
<dbReference type="RefSeq" id="WP_259009637.1">
    <property type="nucleotide sequence ID" value="NZ_CP120353.1"/>
</dbReference>
<evidence type="ECO:0000256" key="1">
    <source>
        <dbReference type="SAM" id="SignalP"/>
    </source>
</evidence>
<sequence length="978" mass="103901">MKNKYLITSILLFLSLVSAWGQGTSIIDIDLSNDSYKGGITIDENNREYYIHGTYDIENQGVPTQETGYGTTAQNKAKAVIMVARGIQVKITLDKVNTKNFPEDAPYCALYADEAQRVELILVGDNSLAGGHDLPAICAPTGDGTELIIKGKGKLTAKGGIEAAGIGSRYSKDAKGTITIDDGTIIAYGNGYGAGIGTSSNSNGGTVRINNGNITATGGKSGPGIGVSGTGSTYHKVSGTIEINGGIVNATGYSGMGAGEGKVGETVTINGGIISAIKNKDGGEAINASSYPPSGSNSAIIFLNQSIGSIEGNIVGNMVDGNNVNITHYTIDRNYEIPPGYTLTIRNKQTLTIADGVTLTNKGTIYNGDSGTVGGNGNLVNHGLFKSDNTQIPANLGDDVKYKVDFDVNYTYPISGPPTIKTRYLSIVDPLTTDLFNRKYYTLEGWYNRSEGGQKITHITGPTMLFAYWTKNLIKTNISPATLEGTYATPLEPDELYDLLGLLAPDTYGDKSDYVFNTIDEKYGLSIDDNNKLGGSPDEVTAASGATIRIDISHAKCMDTESVDIPVIIHPRTLTVTPRADQILYKGEAPKYDTSGEAKGEIASFSGQLAVDSHSPTNLIIPGDLTPIDNGEFIASNYELELKPDIPCTYIDKLPGEARVELGGDKKGEWYAGAVIFSAPPGFTIKLKEAEETGVQTKAISGLIASGEDFAASFTFSQEGTFDVTYLLKRDDPYTQEYEHKATDIRLDLNAPTVTVSTNNLGYTFTATDGKGSGVASVLIDGASVQLTSDRYDGSGSEGLHTYKVTDYAGHESAGTFSLATPSPPVYTVVIPETANATLTPSPGTYYYDEGDQFLLYLELDSAYNQSAPVVKANGRTITPNRDGSYTIAVYEDIRITIEDIIVSTARITDNKSRIRSSGGILYIDTSAPLDVSITTMAGKLIRHSPLPAGSNHLHGLPAGFYVVKLSDGTTAKVALTR</sequence>
<keyword evidence="1" id="KW-0732">Signal</keyword>
<accession>A0AAX3QPJ0</accession>
<evidence type="ECO:0000313" key="3">
    <source>
        <dbReference type="Proteomes" id="UP001221009"/>
    </source>
</evidence>
<reference evidence="2" key="1">
    <citation type="submission" date="2023-03" db="EMBL/GenBank/DDBJ databases">
        <title>Parabacteroides distasonis, a bacteria resistant against UC.</title>
        <authorList>
            <person name="Dai W."/>
        </authorList>
    </citation>
    <scope>NUCLEOTIDE SEQUENCE</scope>
    <source>
        <strain evidence="2">F1-28</strain>
    </source>
</reference>
<dbReference type="AlphaFoldDB" id="A0AAX3QPJ0"/>
<name>A0AAX3QPJ0_PARDI</name>
<dbReference type="EMBL" id="CP120353">
    <property type="protein sequence ID" value="WET64944.1"/>
    <property type="molecule type" value="Genomic_DNA"/>
</dbReference>
<dbReference type="Proteomes" id="UP001221009">
    <property type="component" value="Chromosome"/>
</dbReference>
<feature type="signal peptide" evidence="1">
    <location>
        <begin position="1"/>
        <end position="21"/>
    </location>
</feature>
<feature type="chain" id="PRO_5043522631" evidence="1">
    <location>
        <begin position="22"/>
        <end position="978"/>
    </location>
</feature>
<proteinExistence type="predicted"/>
<gene>
    <name evidence="2" type="ORF">P2T59_02930</name>
</gene>